<dbReference type="EMBL" id="VLKU01000002">
    <property type="protein sequence ID" value="TWI36846.1"/>
    <property type="molecule type" value="Genomic_DNA"/>
</dbReference>
<dbReference type="OrthoDB" id="5292471at2"/>
<dbReference type="InterPro" id="IPR000086">
    <property type="entry name" value="NUDIX_hydrolase_dom"/>
</dbReference>
<dbReference type="Pfam" id="PF00293">
    <property type="entry name" value="NUDIX"/>
    <property type="match status" value="1"/>
</dbReference>
<dbReference type="RefSeq" id="WP_145396291.1">
    <property type="nucleotide sequence ID" value="NZ_VLKU01000002.1"/>
</dbReference>
<comment type="caution">
    <text evidence="16">The sequence shown here is derived from an EMBL/GenBank/DDBJ whole genome shotgun (WGS) entry which is preliminary data.</text>
</comment>
<keyword evidence="7 13" id="KW-0460">Magnesium</keyword>
<dbReference type="NCBIfam" id="TIGR00052">
    <property type="entry name" value="nudix-type nucleoside diphosphatase, YffH/AdpP family"/>
    <property type="match status" value="1"/>
</dbReference>
<feature type="binding site" evidence="13">
    <location>
        <position position="305"/>
    </location>
    <ligand>
        <name>Mg(2+)</name>
        <dbReference type="ChEBI" id="CHEBI:18420"/>
        <label>1</label>
    </ligand>
</feature>
<evidence type="ECO:0000259" key="15">
    <source>
        <dbReference type="PROSITE" id="PS51462"/>
    </source>
</evidence>
<gene>
    <name evidence="16" type="ORF">IQ24_00630</name>
</gene>
<comment type="function">
    <text evidence="8">Acts on ADP-mannose and ADP-glucose as well as ADP-ribose. Prevents glycogen biosynthesis. The reaction catalyzed by this enzyme is a limiting step of the gluconeogenic process.</text>
</comment>
<accession>A0A562NYN7</accession>
<feature type="binding site" evidence="13">
    <location>
        <position position="256"/>
    </location>
    <ligand>
        <name>Mg(2+)</name>
        <dbReference type="ChEBI" id="CHEBI:18420"/>
        <label>1</label>
    </ligand>
</feature>
<evidence type="ECO:0000256" key="4">
    <source>
        <dbReference type="ARBA" id="ARBA00013297"/>
    </source>
</evidence>
<evidence type="ECO:0000256" key="13">
    <source>
        <dbReference type="PIRSR" id="PIRSR604385-2"/>
    </source>
</evidence>
<dbReference type="Proteomes" id="UP000316225">
    <property type="component" value="Unassembled WGS sequence"/>
</dbReference>
<dbReference type="InterPro" id="IPR004385">
    <property type="entry name" value="NDP_pyrophosphatase"/>
</dbReference>
<evidence type="ECO:0000256" key="5">
    <source>
        <dbReference type="ARBA" id="ARBA00022723"/>
    </source>
</evidence>
<dbReference type="SUPFAM" id="SSF55811">
    <property type="entry name" value="Nudix"/>
    <property type="match status" value="1"/>
</dbReference>
<dbReference type="GO" id="GO:0047631">
    <property type="term" value="F:ADP-ribose diphosphatase activity"/>
    <property type="evidence" value="ECO:0007669"/>
    <property type="project" value="UniProtKB-EC"/>
</dbReference>
<dbReference type="GO" id="GO:0005829">
    <property type="term" value="C:cytosol"/>
    <property type="evidence" value="ECO:0007669"/>
    <property type="project" value="TreeGrafter"/>
</dbReference>
<evidence type="ECO:0000256" key="11">
    <source>
        <dbReference type="ARBA" id="ARBA00033056"/>
    </source>
</evidence>
<dbReference type="Gene3D" id="3.90.79.10">
    <property type="entry name" value="Nucleoside Triphosphate Pyrophosphohydrolase"/>
    <property type="match status" value="1"/>
</dbReference>
<evidence type="ECO:0000256" key="6">
    <source>
        <dbReference type="ARBA" id="ARBA00022801"/>
    </source>
</evidence>
<dbReference type="InterPro" id="IPR020084">
    <property type="entry name" value="NUDIX_hydrolase_CS"/>
</dbReference>
<evidence type="ECO:0000256" key="1">
    <source>
        <dbReference type="ARBA" id="ARBA00001946"/>
    </source>
</evidence>
<dbReference type="CDD" id="cd24155">
    <property type="entry name" value="NUDIX_ADPRase"/>
    <property type="match status" value="1"/>
</dbReference>
<keyword evidence="6" id="KW-0378">Hydrolase</keyword>
<dbReference type="AlphaFoldDB" id="A0A562NYN7"/>
<dbReference type="PROSITE" id="PS51462">
    <property type="entry name" value="NUDIX"/>
    <property type="match status" value="1"/>
</dbReference>
<evidence type="ECO:0000256" key="2">
    <source>
        <dbReference type="ARBA" id="ARBA00007482"/>
    </source>
</evidence>
<comment type="similarity">
    <text evidence="2">Belongs to the Nudix hydrolase family. NudF subfamily.</text>
</comment>
<dbReference type="PANTHER" id="PTHR11839">
    <property type="entry name" value="UDP/ADP-SUGAR PYROPHOSPHATASE"/>
    <property type="match status" value="1"/>
</dbReference>
<evidence type="ECO:0000256" key="9">
    <source>
        <dbReference type="ARBA" id="ARBA00030162"/>
    </source>
</evidence>
<reference evidence="16 17" key="1">
    <citation type="journal article" date="2015" name="Stand. Genomic Sci.">
        <title>Genomic Encyclopedia of Bacterial and Archaeal Type Strains, Phase III: the genomes of soil and plant-associated and newly described type strains.</title>
        <authorList>
            <person name="Whitman W.B."/>
            <person name="Woyke T."/>
            <person name="Klenk H.P."/>
            <person name="Zhou Y."/>
            <person name="Lilburn T.G."/>
            <person name="Beck B.J."/>
            <person name="De Vos P."/>
            <person name="Vandamme P."/>
            <person name="Eisen J.A."/>
            <person name="Garrity G."/>
            <person name="Hugenholtz P."/>
            <person name="Kyrpides N.C."/>
        </authorList>
    </citation>
    <scope>NUCLEOTIDE SEQUENCE [LARGE SCALE GENOMIC DNA]</scope>
    <source>
        <strain evidence="16 17">CGMCC 1.5364</strain>
    </source>
</reference>
<dbReference type="GO" id="GO:0006753">
    <property type="term" value="P:nucleoside phosphate metabolic process"/>
    <property type="evidence" value="ECO:0007669"/>
    <property type="project" value="TreeGrafter"/>
</dbReference>
<organism evidence="16 17">
    <name type="scientific">Paracoccus sulfuroxidans</name>
    <dbReference type="NCBI Taxonomy" id="384678"/>
    <lineage>
        <taxon>Bacteria</taxon>
        <taxon>Pseudomonadati</taxon>
        <taxon>Pseudomonadota</taxon>
        <taxon>Alphaproteobacteria</taxon>
        <taxon>Rhodobacterales</taxon>
        <taxon>Paracoccaceae</taxon>
        <taxon>Paracoccus</taxon>
    </lineage>
</organism>
<comment type="catalytic activity">
    <reaction evidence="12">
        <text>ADP-D-ribose + H2O = D-ribose 5-phosphate + AMP + 2 H(+)</text>
        <dbReference type="Rhea" id="RHEA:10412"/>
        <dbReference type="ChEBI" id="CHEBI:15377"/>
        <dbReference type="ChEBI" id="CHEBI:15378"/>
        <dbReference type="ChEBI" id="CHEBI:57967"/>
        <dbReference type="ChEBI" id="CHEBI:78346"/>
        <dbReference type="ChEBI" id="CHEBI:456215"/>
        <dbReference type="EC" id="3.6.1.13"/>
    </reaction>
</comment>
<dbReference type="GO" id="GO:0019144">
    <property type="term" value="F:ADP-sugar diphosphatase activity"/>
    <property type="evidence" value="ECO:0007669"/>
    <property type="project" value="TreeGrafter"/>
</dbReference>
<evidence type="ECO:0000256" key="10">
    <source>
        <dbReference type="ARBA" id="ARBA00030308"/>
    </source>
</evidence>
<name>A0A562NYN7_9RHOB</name>
<evidence type="ECO:0000256" key="12">
    <source>
        <dbReference type="ARBA" id="ARBA00049546"/>
    </source>
</evidence>
<feature type="binding site" evidence="13">
    <location>
        <position position="252"/>
    </location>
    <ligand>
        <name>Mg(2+)</name>
        <dbReference type="ChEBI" id="CHEBI:18420"/>
        <label>1</label>
    </ligand>
</feature>
<sequence length="352" mass="37488">MIALVGALARPELRDLLASDARPAESLRGKLTDGARAGIAADGWPRWEAGSGQVETYETAMTAELARYAAAFGLETVEIDGRQVLGVGQGDDTGPWDGKLAVAIAAHLLRLPADVSPDIVRKRLPMIGMIAASRIRAEEEAARLPKIAGEGPDSVHVDAVTEPYAEFFSVDHLILRHQLHDGGWSDPLLRAVFMSGDAAVVLPWDPVRDRVMLIDQMRAGAVARGDGAAWLYEAVAGRVDAGETPETAALREAVEEAGLTIDRLIEGPHHYPSPGAVAEYLYLYVGIADLPDGSDGIGGLASEAEDIRSHLMPRAELTRMALAGQIRNGPLLSLALWLELSAPRILAELGQG</sequence>
<dbReference type="GO" id="GO:0046872">
    <property type="term" value="F:metal ion binding"/>
    <property type="evidence" value="ECO:0007669"/>
    <property type="project" value="UniProtKB-KW"/>
</dbReference>
<evidence type="ECO:0000256" key="8">
    <source>
        <dbReference type="ARBA" id="ARBA00025164"/>
    </source>
</evidence>
<evidence type="ECO:0000313" key="17">
    <source>
        <dbReference type="Proteomes" id="UP000316225"/>
    </source>
</evidence>
<feature type="short sequence motif" description="Nudix box" evidence="14">
    <location>
        <begin position="237"/>
        <end position="259"/>
    </location>
</feature>
<keyword evidence="17" id="KW-1185">Reference proteome</keyword>
<keyword evidence="5 13" id="KW-0479">Metal-binding</keyword>
<dbReference type="PANTHER" id="PTHR11839:SF5">
    <property type="entry name" value="ADP-RIBOSE PYROPHOSPHATASE"/>
    <property type="match status" value="1"/>
</dbReference>
<comment type="cofactor">
    <cofactor evidence="1 13">
        <name>Mg(2+)</name>
        <dbReference type="ChEBI" id="CHEBI:18420"/>
    </cofactor>
</comment>
<evidence type="ECO:0000313" key="16">
    <source>
        <dbReference type="EMBL" id="TWI36846.1"/>
    </source>
</evidence>
<feature type="binding site" evidence="13">
    <location>
        <position position="236"/>
    </location>
    <ligand>
        <name>Mg(2+)</name>
        <dbReference type="ChEBI" id="CHEBI:18420"/>
        <label>1</label>
    </ligand>
</feature>
<evidence type="ECO:0000256" key="7">
    <source>
        <dbReference type="ARBA" id="ARBA00022842"/>
    </source>
</evidence>
<protein>
    <recommendedName>
        <fullName evidence="4">ADP-ribose pyrophosphatase</fullName>
        <ecNumber evidence="3">3.6.1.13</ecNumber>
    </recommendedName>
    <alternativeName>
        <fullName evidence="9">ADP-ribose diphosphatase</fullName>
    </alternativeName>
    <alternativeName>
        <fullName evidence="11">ADP-ribose phosphohydrolase</fullName>
    </alternativeName>
    <alternativeName>
        <fullName evidence="10">Adenosine diphosphoribose pyrophosphatase</fullName>
    </alternativeName>
</protein>
<dbReference type="GO" id="GO:0019693">
    <property type="term" value="P:ribose phosphate metabolic process"/>
    <property type="evidence" value="ECO:0007669"/>
    <property type="project" value="TreeGrafter"/>
</dbReference>
<evidence type="ECO:0000256" key="14">
    <source>
        <dbReference type="PIRSR" id="PIRSR604385-3"/>
    </source>
</evidence>
<feature type="domain" description="Nudix hydrolase" evidence="15">
    <location>
        <begin position="194"/>
        <end position="339"/>
    </location>
</feature>
<dbReference type="EC" id="3.6.1.13" evidence="3"/>
<dbReference type="InterPro" id="IPR015797">
    <property type="entry name" value="NUDIX_hydrolase-like_dom_sf"/>
</dbReference>
<evidence type="ECO:0000256" key="3">
    <source>
        <dbReference type="ARBA" id="ARBA00012453"/>
    </source>
</evidence>
<dbReference type="PROSITE" id="PS00893">
    <property type="entry name" value="NUDIX_BOX"/>
    <property type="match status" value="1"/>
</dbReference>
<proteinExistence type="inferred from homology"/>